<name>A0A8B7P2A7_HYAAZ</name>
<feature type="region of interest" description="Disordered" evidence="1">
    <location>
        <begin position="936"/>
        <end position="957"/>
    </location>
</feature>
<proteinExistence type="predicted"/>
<organism evidence="3 4">
    <name type="scientific">Hyalella azteca</name>
    <name type="common">Amphipod</name>
    <dbReference type="NCBI Taxonomy" id="294128"/>
    <lineage>
        <taxon>Eukaryota</taxon>
        <taxon>Metazoa</taxon>
        <taxon>Ecdysozoa</taxon>
        <taxon>Arthropoda</taxon>
        <taxon>Crustacea</taxon>
        <taxon>Multicrustacea</taxon>
        <taxon>Malacostraca</taxon>
        <taxon>Eumalacostraca</taxon>
        <taxon>Peracarida</taxon>
        <taxon>Amphipoda</taxon>
        <taxon>Senticaudata</taxon>
        <taxon>Talitrida</taxon>
        <taxon>Talitroidea</taxon>
        <taxon>Hyalellidae</taxon>
        <taxon>Hyalella</taxon>
    </lineage>
</organism>
<feature type="compositionally biased region" description="Basic and acidic residues" evidence="1">
    <location>
        <begin position="864"/>
        <end position="873"/>
    </location>
</feature>
<feature type="domain" description="DUF4789" evidence="2">
    <location>
        <begin position="347"/>
        <end position="439"/>
    </location>
</feature>
<feature type="compositionally biased region" description="Basic residues" evidence="1">
    <location>
        <begin position="1023"/>
        <end position="1042"/>
    </location>
</feature>
<feature type="region of interest" description="Disordered" evidence="1">
    <location>
        <begin position="1099"/>
        <end position="1146"/>
    </location>
</feature>
<sequence length="1146" mass="126568">METPGAFTHESLPSTLNSTLIQYGPYGTSGTEHTLTPPEGPRSREALLHFTFPSQEDTLAYVDALKHSDLSQWRSLEEVAARAGGGSCSGTVSTSMLTALYLLGLFNLCTTSPNSCCIPPAASRRRRNVVTQLPPLLDALHQNLTTVRTERWPPDLPHLSPPEHAMRGGVVPLHLGVVEQVRQLWNSNPRLLSNVACRTATESVRSSFISLSGVASGIILAYSVAQLKQCYPDFSANAPDASPNIWFFPLPKPEQKNESKFLVPSLPSVIPVPGDDEPSDGCERSEVMLEDGRCAPLLSTLHCPYQHWVLLNKDTSKGECVPRLCGDGRVYVERDELCHDVNEHGICAHSQRLYLDAFGKAVCDCPDGMYHGPGGRCYTLFDPAYCAHGTVLQFHQASKTLMCGQDPCGHVNSNLWPEDLPFAPREDGFCYQFNEQGPCGVGERFGFNTESLRAACVSLIEAGIVRPKRSYLYHHMSYPSISSHPSQHYQVSYVVVNGSTWGLEVKGIGRDRRRSRDVSDEDADVKKVPFIDTRRIPRKLETLLSGVYSTGENIAHALNLDCDEYDDDLEYDDCEQLMNEASYVDENSDGFLNDPKYVIEARESHFTKNWDDPMVTESGKASSGAEILSNEVTVTQTSAAPLSEKHKKRQLVQELMRFSQESLESDIHTPLVNFPATLNSSEMSILNPLLSASELFGRPLNISSPTESPVDSTLPTLPSSYIPDPSTAESIIKRHLTPRLRIVDTLSHPRRLKQPERRVGHAASVNSGIFRVTPTIEDNSRNSLSYHLDKVLPEVNAGEVLRVDQNAGQLFSSSTPSPAELGSSSQLGVLKVDQSLLVVPEHSSIPSAVPISTTQTTTMDSFAEKATTRRRGDITVVTHRSRRRKSRRNRRRKHPPRRHKPRRRRQKIKVPSARKNPNLPKKVPVSIVSNFSSITTDQSTGTMPSPETTEDVVTPTSAFTKSEISEYSISEFTITSETNFPSFSSIYVDTPLTLTTLGPSTDSESPVEHVTTVPIESPNLKTTSKKPTQKSRRNRFGSRHKNATTQRTGGGRPSLSLTDLWRHRDRRQLTGGGGIIQAPLLSACKPGAKRDYNYKCRPKFIPQQRSTDSSDKKETAAAPVPPRIKCPTGTHLDPRGKCQATSNILG</sequence>
<dbReference type="Proteomes" id="UP000694843">
    <property type="component" value="Unplaced"/>
</dbReference>
<dbReference type="OrthoDB" id="6347202at2759"/>
<dbReference type="GeneID" id="108676639"/>
<dbReference type="InterPro" id="IPR031993">
    <property type="entry name" value="DUF4789"/>
</dbReference>
<feature type="compositionally biased region" description="Polar residues" evidence="1">
    <location>
        <begin position="936"/>
        <end position="947"/>
    </location>
</feature>
<evidence type="ECO:0000313" key="3">
    <source>
        <dbReference type="Proteomes" id="UP000694843"/>
    </source>
</evidence>
<feature type="region of interest" description="Disordered" evidence="1">
    <location>
        <begin position="864"/>
        <end position="923"/>
    </location>
</feature>
<dbReference type="AlphaFoldDB" id="A0A8B7P2A7"/>
<dbReference type="InterPro" id="IPR009030">
    <property type="entry name" value="Growth_fac_rcpt_cys_sf"/>
</dbReference>
<keyword evidence="3" id="KW-1185">Reference proteome</keyword>
<accession>A0A8B7P2A7</accession>
<gene>
    <name evidence="4" type="primary">LOC108676639</name>
</gene>
<dbReference type="PANTHER" id="PTHR21177">
    <property type="entry name" value="IP06524P-RELATED"/>
    <property type="match status" value="1"/>
</dbReference>
<reference evidence="4" key="1">
    <citation type="submission" date="2025-08" db="UniProtKB">
        <authorList>
            <consortium name="RefSeq"/>
        </authorList>
    </citation>
    <scope>IDENTIFICATION</scope>
    <source>
        <tissue evidence="4">Whole organism</tissue>
    </source>
</reference>
<feature type="compositionally biased region" description="Basic residues" evidence="1">
    <location>
        <begin position="879"/>
        <end position="908"/>
    </location>
</feature>
<evidence type="ECO:0000256" key="1">
    <source>
        <dbReference type="SAM" id="MobiDB-lite"/>
    </source>
</evidence>
<dbReference type="PANTHER" id="PTHR21177:SF7">
    <property type="entry name" value="GH11627P"/>
    <property type="match status" value="1"/>
</dbReference>
<dbReference type="RefSeq" id="XP_018020244.1">
    <property type="nucleotide sequence ID" value="XM_018164755.2"/>
</dbReference>
<dbReference type="Pfam" id="PF16033">
    <property type="entry name" value="DUF4789"/>
    <property type="match status" value="1"/>
</dbReference>
<evidence type="ECO:0000313" key="4">
    <source>
        <dbReference type="RefSeq" id="XP_018020244.1"/>
    </source>
</evidence>
<evidence type="ECO:0000259" key="2">
    <source>
        <dbReference type="Pfam" id="PF16033"/>
    </source>
</evidence>
<protein>
    <submittedName>
        <fullName evidence="4">Uncharacterized protein LOC108676639</fullName>
    </submittedName>
</protein>
<feature type="region of interest" description="Disordered" evidence="1">
    <location>
        <begin position="998"/>
        <end position="1057"/>
    </location>
</feature>
<dbReference type="KEGG" id="hazt:108676639"/>
<dbReference type="SUPFAM" id="SSF57184">
    <property type="entry name" value="Growth factor receptor domain"/>
    <property type="match status" value="1"/>
</dbReference>